<evidence type="ECO:0008006" key="4">
    <source>
        <dbReference type="Google" id="ProtNLM"/>
    </source>
</evidence>
<feature type="signal peptide" evidence="1">
    <location>
        <begin position="1"/>
        <end position="24"/>
    </location>
</feature>
<dbReference type="InterPro" id="IPR013783">
    <property type="entry name" value="Ig-like_fold"/>
</dbReference>
<evidence type="ECO:0000256" key="1">
    <source>
        <dbReference type="SAM" id="SignalP"/>
    </source>
</evidence>
<dbReference type="RefSeq" id="WP_188961148.1">
    <property type="nucleotide sequence ID" value="NZ_BMOE01000002.1"/>
</dbReference>
<sequence length="683" mass="69365">MVLKPYAIGSALLLGALLAGCNSASTPTDTTAPTVTLTAAPKSVTAAGNVTLTAAATDDTGVTKVEFYEGTTKLGEDATAPYELSVPVTRSGNGSHTYTATAYDAAGNKGSGSDSVSVAIPTGTGAIQGTIVDQNIGAPLAGSTVTITSGGTPVDTVTTGADGSFTVANLAPGTYDLKARKAGYGGSDLYGLVIGTGTAPVRLIQRPAFDTSASTDGAKLVLTRADGTTPLSGATFTNAVDFAVKTASDSNHLGPVRVMYAQIGRTPGSSSVTGAATANNWNFAPPVEAAVSSSGAVNLPNAAFPNFINGFGSAAGDPLYLEVVAVDFNYNYSRYIVPVTLINTSSTAQNTVVAPTMAAATAFTLKQEGAWTTPYVAPGGDAANPTPNAAAPGTGLFVELRWCYTNTAATAKPFAFDIERSADGTTFTKVGTVGGGASASCSATNQASRPFYYRDNSSDLAVGKTFTYRVTARGSNTASSNTTQTTPLAQFAPLLVSPANESTGVSLTPTFQISSNQLAIGADGAGYNLQLRDTFNLSGPNLPGNAANALIRVEEGTGDTGNKVSAGNALVFISSGSLIGKPASAGSILTDTAGVYVPAKPNLAPIDAAAHTVSLPLNVFGAPLQPQRPYQWQMYSGIAYKYAPSEGNRVSAYSVYTWPDSTVGPIPATRAVNQNYDFITGAQ</sequence>
<keyword evidence="1" id="KW-0732">Signal</keyword>
<proteinExistence type="predicted"/>
<dbReference type="EMBL" id="BMOE01000002">
    <property type="protein sequence ID" value="GGJ67504.1"/>
    <property type="molecule type" value="Genomic_DNA"/>
</dbReference>
<dbReference type="Pfam" id="PF17957">
    <property type="entry name" value="Big_7"/>
    <property type="match status" value="1"/>
</dbReference>
<dbReference type="PROSITE" id="PS51257">
    <property type="entry name" value="PROKAR_LIPOPROTEIN"/>
    <property type="match status" value="1"/>
</dbReference>
<keyword evidence="3" id="KW-1185">Reference proteome</keyword>
<dbReference type="Pfam" id="PF13620">
    <property type="entry name" value="CarboxypepD_reg"/>
    <property type="match status" value="1"/>
</dbReference>
<name>A0A917P9F0_9DEIO</name>
<dbReference type="AlphaFoldDB" id="A0A917P9F0"/>
<accession>A0A917P9F0</accession>
<protein>
    <recommendedName>
        <fullName evidence="4">Carboxypeptidase regulatory-like domain-containing protein</fullName>
    </recommendedName>
</protein>
<dbReference type="Gene3D" id="2.60.40.10">
    <property type="entry name" value="Immunoglobulins"/>
    <property type="match status" value="1"/>
</dbReference>
<gene>
    <name evidence="2" type="ORF">GCM10008939_09790</name>
</gene>
<dbReference type="SUPFAM" id="SSF49478">
    <property type="entry name" value="Cna protein B-type domain"/>
    <property type="match status" value="1"/>
</dbReference>
<reference evidence="2" key="1">
    <citation type="journal article" date="2014" name="Int. J. Syst. Evol. Microbiol.">
        <title>Complete genome sequence of Corynebacterium casei LMG S-19264T (=DSM 44701T), isolated from a smear-ripened cheese.</title>
        <authorList>
            <consortium name="US DOE Joint Genome Institute (JGI-PGF)"/>
            <person name="Walter F."/>
            <person name="Albersmeier A."/>
            <person name="Kalinowski J."/>
            <person name="Ruckert C."/>
        </authorList>
    </citation>
    <scope>NUCLEOTIDE SEQUENCE</scope>
    <source>
        <strain evidence="2">JCM 14371</strain>
    </source>
</reference>
<dbReference type="Proteomes" id="UP000635726">
    <property type="component" value="Unassembled WGS sequence"/>
</dbReference>
<evidence type="ECO:0000313" key="2">
    <source>
        <dbReference type="EMBL" id="GGJ67504.1"/>
    </source>
</evidence>
<reference evidence="2" key="2">
    <citation type="submission" date="2020-09" db="EMBL/GenBank/DDBJ databases">
        <authorList>
            <person name="Sun Q."/>
            <person name="Ohkuma M."/>
        </authorList>
    </citation>
    <scope>NUCLEOTIDE SEQUENCE</scope>
    <source>
        <strain evidence="2">JCM 14371</strain>
    </source>
</reference>
<evidence type="ECO:0000313" key="3">
    <source>
        <dbReference type="Proteomes" id="UP000635726"/>
    </source>
</evidence>
<comment type="caution">
    <text evidence="2">The sequence shown here is derived from an EMBL/GenBank/DDBJ whole genome shotgun (WGS) entry which is preliminary data.</text>
</comment>
<organism evidence="2 3">
    <name type="scientific">Deinococcus aquiradiocola</name>
    <dbReference type="NCBI Taxonomy" id="393059"/>
    <lineage>
        <taxon>Bacteria</taxon>
        <taxon>Thermotogati</taxon>
        <taxon>Deinococcota</taxon>
        <taxon>Deinococci</taxon>
        <taxon>Deinococcales</taxon>
        <taxon>Deinococcaceae</taxon>
        <taxon>Deinococcus</taxon>
    </lineage>
</organism>
<feature type="chain" id="PRO_5037264122" description="Carboxypeptidase regulatory-like domain-containing protein" evidence="1">
    <location>
        <begin position="25"/>
        <end position="683"/>
    </location>
</feature>
<dbReference type="Gene3D" id="2.60.40.1120">
    <property type="entry name" value="Carboxypeptidase-like, regulatory domain"/>
    <property type="match status" value="1"/>
</dbReference>